<proteinExistence type="predicted"/>
<dbReference type="PANTHER" id="PTHR21180">
    <property type="entry name" value="ENDONUCLEASE/EXONUCLEASE/PHOSPHATASE FAMILY DOMAIN-CONTAINING PROTEIN 1"/>
    <property type="match status" value="1"/>
</dbReference>
<reference evidence="1 2" key="1">
    <citation type="submission" date="2018-08" db="EMBL/GenBank/DDBJ databases">
        <title>Chitinophagaceae sp. K23C18032701, a novel bacterium isolated from forest soil.</title>
        <authorList>
            <person name="Wang C."/>
        </authorList>
    </citation>
    <scope>NUCLEOTIDE SEQUENCE [LARGE SCALE GENOMIC DNA]</scope>
    <source>
        <strain evidence="1 2">K23C18032701</strain>
    </source>
</reference>
<sequence length="289" mass="31817">MKNNQWKALFRFSKRERAGLLVLLCCFAVILVLPRFYNGVTPVLQIDTAAEQQLLSSATTVGTTDTAAVLPAQLFRFDPNTLPAQGWQQLGLKPRTIQTILHYRGKGGLFKKPQDLLKLYGLSPAAAARLMPFVSIDTTLFHTAWHNNGNTRFAQPQPVDVNTADTAQWAALPGIGPVLAARIVQQREAQGGFVSIEQVGQVYGVADSLYKHLQPWLRLQTPGTGKTNINTATLAQLKSNPHLPPDVAAAILLYRQQHGPYRQVTDVQQIVFINAALFQKIAPYITTGK</sequence>
<dbReference type="PANTHER" id="PTHR21180:SF32">
    <property type="entry name" value="ENDONUCLEASE_EXONUCLEASE_PHOSPHATASE FAMILY DOMAIN-CONTAINING PROTEIN 1"/>
    <property type="match status" value="1"/>
</dbReference>
<dbReference type="Gene3D" id="1.10.150.320">
    <property type="entry name" value="Photosystem II 12 kDa extrinsic protein"/>
    <property type="match status" value="1"/>
</dbReference>
<protein>
    <recommendedName>
        <fullName evidence="3">Helix-hairpin-helix domain-containing protein</fullName>
    </recommendedName>
</protein>
<dbReference type="Pfam" id="PF12836">
    <property type="entry name" value="HHH_3"/>
    <property type="match status" value="2"/>
</dbReference>
<dbReference type="Proteomes" id="UP000261284">
    <property type="component" value="Unassembled WGS sequence"/>
</dbReference>
<dbReference type="RefSeq" id="WP_116845542.1">
    <property type="nucleotide sequence ID" value="NZ_QTJU01000001.1"/>
</dbReference>
<dbReference type="OrthoDB" id="981124at2"/>
<keyword evidence="2" id="KW-1185">Reference proteome</keyword>
<dbReference type="InterPro" id="IPR010994">
    <property type="entry name" value="RuvA_2-like"/>
</dbReference>
<accession>A0A3E1NPC5</accession>
<dbReference type="AlphaFoldDB" id="A0A3E1NPC5"/>
<dbReference type="GO" id="GO:0015627">
    <property type="term" value="C:type II protein secretion system complex"/>
    <property type="evidence" value="ECO:0007669"/>
    <property type="project" value="TreeGrafter"/>
</dbReference>
<name>A0A3E1NPC5_9BACT</name>
<dbReference type="Gene3D" id="1.10.150.280">
    <property type="entry name" value="AF1531-like domain"/>
    <property type="match status" value="1"/>
</dbReference>
<dbReference type="GO" id="GO:0015628">
    <property type="term" value="P:protein secretion by the type II secretion system"/>
    <property type="evidence" value="ECO:0007669"/>
    <property type="project" value="TreeGrafter"/>
</dbReference>
<comment type="caution">
    <text evidence="1">The sequence shown here is derived from an EMBL/GenBank/DDBJ whole genome shotgun (WGS) entry which is preliminary data.</text>
</comment>
<dbReference type="EMBL" id="QTJU01000001">
    <property type="protein sequence ID" value="RFM29786.1"/>
    <property type="molecule type" value="Genomic_DNA"/>
</dbReference>
<dbReference type="SUPFAM" id="SSF47781">
    <property type="entry name" value="RuvA domain 2-like"/>
    <property type="match status" value="3"/>
</dbReference>
<organism evidence="1 2">
    <name type="scientific">Deminuibacter soli</name>
    <dbReference type="NCBI Taxonomy" id="2291815"/>
    <lineage>
        <taxon>Bacteria</taxon>
        <taxon>Pseudomonadati</taxon>
        <taxon>Bacteroidota</taxon>
        <taxon>Chitinophagia</taxon>
        <taxon>Chitinophagales</taxon>
        <taxon>Chitinophagaceae</taxon>
        <taxon>Deminuibacter</taxon>
    </lineage>
</organism>
<evidence type="ECO:0000313" key="1">
    <source>
        <dbReference type="EMBL" id="RFM29786.1"/>
    </source>
</evidence>
<dbReference type="InterPro" id="IPR051675">
    <property type="entry name" value="Endo/Exo/Phosphatase_dom_1"/>
</dbReference>
<evidence type="ECO:0000313" key="2">
    <source>
        <dbReference type="Proteomes" id="UP000261284"/>
    </source>
</evidence>
<gene>
    <name evidence="1" type="ORF">DXN05_02065</name>
</gene>
<evidence type="ECO:0008006" key="3">
    <source>
        <dbReference type="Google" id="ProtNLM"/>
    </source>
</evidence>